<dbReference type="EMBL" id="LQOV01000006">
    <property type="protein sequence ID" value="ORV55789.1"/>
    <property type="molecule type" value="Genomic_DNA"/>
</dbReference>
<accession>A0A1X1UGK3</accession>
<evidence type="ECO:0000256" key="4">
    <source>
        <dbReference type="ARBA" id="ARBA00022807"/>
    </source>
</evidence>
<keyword evidence="3" id="KW-0378">Hydrolase</keyword>
<comment type="similarity">
    <text evidence="1">Belongs to the peptidase C40 family.</text>
</comment>
<dbReference type="RefSeq" id="WP_085220262.1">
    <property type="nucleotide sequence ID" value="NZ_AP022576.1"/>
</dbReference>
<protein>
    <recommendedName>
        <fullName evidence="6">NlpC/P60 domain-containing protein</fullName>
    </recommendedName>
</protein>
<evidence type="ECO:0000256" key="2">
    <source>
        <dbReference type="ARBA" id="ARBA00022670"/>
    </source>
</evidence>
<dbReference type="OrthoDB" id="258587at2"/>
<keyword evidence="4" id="KW-0788">Thiol protease</keyword>
<evidence type="ECO:0000256" key="1">
    <source>
        <dbReference type="ARBA" id="ARBA00007074"/>
    </source>
</evidence>
<dbReference type="PANTHER" id="PTHR47053">
    <property type="entry name" value="MUREIN DD-ENDOPEPTIDASE MEPH-RELATED"/>
    <property type="match status" value="1"/>
</dbReference>
<dbReference type="InterPro" id="IPR000064">
    <property type="entry name" value="NLP_P60_dom"/>
</dbReference>
<dbReference type="InterPro" id="IPR038765">
    <property type="entry name" value="Papain-like_cys_pep_sf"/>
</dbReference>
<dbReference type="GO" id="GO:0006508">
    <property type="term" value="P:proteolysis"/>
    <property type="evidence" value="ECO:0007669"/>
    <property type="project" value="UniProtKB-KW"/>
</dbReference>
<comment type="caution">
    <text evidence="7">The sequence shown here is derived from an EMBL/GenBank/DDBJ whole genome shotgun (WGS) entry which is preliminary data.</text>
</comment>
<evidence type="ECO:0000259" key="6">
    <source>
        <dbReference type="PROSITE" id="PS51935"/>
    </source>
</evidence>
<organism evidence="7 8">
    <name type="scientific">Mycobacterium florentinum</name>
    <dbReference type="NCBI Taxonomy" id="292462"/>
    <lineage>
        <taxon>Bacteria</taxon>
        <taxon>Bacillati</taxon>
        <taxon>Actinomycetota</taxon>
        <taxon>Actinomycetes</taxon>
        <taxon>Mycobacteriales</taxon>
        <taxon>Mycobacteriaceae</taxon>
        <taxon>Mycobacterium</taxon>
        <taxon>Mycobacterium simiae complex</taxon>
    </lineage>
</organism>
<dbReference type="InterPro" id="IPR051202">
    <property type="entry name" value="Peptidase_C40"/>
</dbReference>
<keyword evidence="8" id="KW-1185">Reference proteome</keyword>
<dbReference type="Proteomes" id="UP000193010">
    <property type="component" value="Unassembled WGS sequence"/>
</dbReference>
<evidence type="ECO:0000313" key="8">
    <source>
        <dbReference type="Proteomes" id="UP000193010"/>
    </source>
</evidence>
<dbReference type="STRING" id="292462.AWC05_11385"/>
<dbReference type="PROSITE" id="PS51935">
    <property type="entry name" value="NLPC_P60"/>
    <property type="match status" value="1"/>
</dbReference>
<dbReference type="Pfam" id="PF00877">
    <property type="entry name" value="NLPC_P60"/>
    <property type="match status" value="1"/>
</dbReference>
<dbReference type="Gene3D" id="3.90.1720.10">
    <property type="entry name" value="endopeptidase domain like (from Nostoc punctiforme)"/>
    <property type="match status" value="1"/>
</dbReference>
<gene>
    <name evidence="7" type="ORF">AWC05_11385</name>
</gene>
<feature type="domain" description="NlpC/P60" evidence="6">
    <location>
        <begin position="134"/>
        <end position="268"/>
    </location>
</feature>
<evidence type="ECO:0000256" key="5">
    <source>
        <dbReference type="SAM" id="MobiDB-lite"/>
    </source>
</evidence>
<sequence>MTFRVPILLAGCVVGLVTGGQIGVSRGDTGAAYPFSCARGSLTADFASRDGLPQSSVPPSEWYRTSAGGQYLNQGWGPAADVLPPPVIPQGAGCDANTWKRERILAVAMRYIYAPDNALGLQYRHHHIPGWDPPASTHADAPEENPDTDTPHEAVAWSSGRGLDCSNFTAWVYNYGLGIKFNGDVHQQNDGQAGPMGGRIPKEGPFAPGDLIYLHPNGSESQASHVVIYIDDQHIIDSRVNAQNVIGVQIRNRQGWYRSAVLGAWRPIV</sequence>
<name>A0A1X1UGK3_MYCFL</name>
<dbReference type="PANTHER" id="PTHR47053:SF1">
    <property type="entry name" value="MUREIN DD-ENDOPEPTIDASE MEPH-RELATED"/>
    <property type="match status" value="1"/>
</dbReference>
<dbReference type="SUPFAM" id="SSF54001">
    <property type="entry name" value="Cysteine proteinases"/>
    <property type="match status" value="1"/>
</dbReference>
<evidence type="ECO:0000256" key="3">
    <source>
        <dbReference type="ARBA" id="ARBA00022801"/>
    </source>
</evidence>
<dbReference type="GO" id="GO:0008234">
    <property type="term" value="F:cysteine-type peptidase activity"/>
    <property type="evidence" value="ECO:0007669"/>
    <property type="project" value="UniProtKB-KW"/>
</dbReference>
<keyword evidence="2" id="KW-0645">Protease</keyword>
<proteinExistence type="inferred from homology"/>
<reference evidence="7 8" key="1">
    <citation type="submission" date="2016-01" db="EMBL/GenBank/DDBJ databases">
        <title>The new phylogeny of the genus Mycobacterium.</title>
        <authorList>
            <person name="Tarcisio F."/>
            <person name="Conor M."/>
            <person name="Antonella G."/>
            <person name="Elisabetta G."/>
            <person name="Giulia F.S."/>
            <person name="Sara T."/>
            <person name="Anna F."/>
            <person name="Clotilde B."/>
            <person name="Roberto B."/>
            <person name="Veronica D.S."/>
            <person name="Fabio R."/>
            <person name="Monica P."/>
            <person name="Olivier J."/>
            <person name="Enrico T."/>
            <person name="Nicola S."/>
        </authorList>
    </citation>
    <scope>NUCLEOTIDE SEQUENCE [LARGE SCALE GENOMIC DNA]</scope>
    <source>
        <strain evidence="7 8">DSM 44852</strain>
    </source>
</reference>
<evidence type="ECO:0000313" key="7">
    <source>
        <dbReference type="EMBL" id="ORV55789.1"/>
    </source>
</evidence>
<feature type="region of interest" description="Disordered" evidence="5">
    <location>
        <begin position="132"/>
        <end position="152"/>
    </location>
</feature>
<dbReference type="AlphaFoldDB" id="A0A1X1UGK3"/>